<dbReference type="InterPro" id="IPR000445">
    <property type="entry name" value="HhH_motif"/>
</dbReference>
<dbReference type="HOGENOM" id="CLU_012862_0_2_7"/>
<proteinExistence type="inferred from homology"/>
<dbReference type="STRING" id="485915.Dret_0892"/>
<dbReference type="KEGG" id="drt:Dret_0892"/>
<dbReference type="InterPro" id="IPR015797">
    <property type="entry name" value="NUDIX_hydrolase-like_dom_sf"/>
</dbReference>
<keyword evidence="9" id="KW-0227">DNA damage</keyword>
<evidence type="ECO:0000256" key="1">
    <source>
        <dbReference type="ARBA" id="ARBA00000843"/>
    </source>
</evidence>
<evidence type="ECO:0000313" key="17">
    <source>
        <dbReference type="Proteomes" id="UP000001052"/>
    </source>
</evidence>
<dbReference type="InterPro" id="IPR003651">
    <property type="entry name" value="Endonuclease3_FeS-loop_motif"/>
</dbReference>
<dbReference type="AlphaFoldDB" id="C8X186"/>
<feature type="domain" description="Nudix hydrolase" evidence="15">
    <location>
        <begin position="227"/>
        <end position="364"/>
    </location>
</feature>
<dbReference type="OrthoDB" id="9802365at2"/>
<dbReference type="InterPro" id="IPR023170">
    <property type="entry name" value="HhH_base_excis_C"/>
</dbReference>
<dbReference type="EC" id="3.2.2.31" evidence="5"/>
<dbReference type="InterPro" id="IPR020476">
    <property type="entry name" value="Nudix_hydrolase"/>
</dbReference>
<dbReference type="GO" id="GO:0006284">
    <property type="term" value="P:base-excision repair"/>
    <property type="evidence" value="ECO:0007669"/>
    <property type="project" value="InterPro"/>
</dbReference>
<dbReference type="GO" id="GO:0046872">
    <property type="term" value="F:metal ion binding"/>
    <property type="evidence" value="ECO:0007669"/>
    <property type="project" value="UniProtKB-KW"/>
</dbReference>
<dbReference type="InterPro" id="IPR044298">
    <property type="entry name" value="MIG/MutY"/>
</dbReference>
<evidence type="ECO:0000256" key="4">
    <source>
        <dbReference type="ARBA" id="ARBA00008343"/>
    </source>
</evidence>
<keyword evidence="12" id="KW-0411">Iron-sulfur</keyword>
<comment type="function">
    <text evidence="3">Adenine glycosylase active on G-A mispairs. MutY also corrects error-prone DNA synthesis past GO lesions which are due to the oxidatively damaged form of guanine: 7,8-dihydro-8-oxoguanine (8-oxo-dGTP).</text>
</comment>
<dbReference type="Pfam" id="PF00730">
    <property type="entry name" value="HhH-GPD"/>
    <property type="match status" value="1"/>
</dbReference>
<dbReference type="GO" id="GO:0051539">
    <property type="term" value="F:4 iron, 4 sulfur cluster binding"/>
    <property type="evidence" value="ECO:0007669"/>
    <property type="project" value="UniProtKB-KW"/>
</dbReference>
<dbReference type="RefSeq" id="WP_015751341.1">
    <property type="nucleotide sequence ID" value="NC_013223.1"/>
</dbReference>
<dbReference type="SMART" id="SM00525">
    <property type="entry name" value="FES"/>
    <property type="match status" value="1"/>
</dbReference>
<evidence type="ECO:0000256" key="11">
    <source>
        <dbReference type="ARBA" id="ARBA00023004"/>
    </source>
</evidence>
<reference evidence="16 17" key="2">
    <citation type="journal article" date="2010" name="Stand. Genomic Sci.">
        <title>Complete genome sequence of Desulfohalobium retbaense type strain (HR(100)).</title>
        <authorList>
            <person name="Spring S."/>
            <person name="Nolan M."/>
            <person name="Lapidus A."/>
            <person name="Glavina Del Rio T."/>
            <person name="Copeland A."/>
            <person name="Tice H."/>
            <person name="Cheng J.F."/>
            <person name="Lucas S."/>
            <person name="Land M."/>
            <person name="Chen F."/>
            <person name="Bruce D."/>
            <person name="Goodwin L."/>
            <person name="Pitluck S."/>
            <person name="Ivanova N."/>
            <person name="Mavromatis K."/>
            <person name="Mikhailova N."/>
            <person name="Pati A."/>
            <person name="Chen A."/>
            <person name="Palaniappan K."/>
            <person name="Hauser L."/>
            <person name="Chang Y.J."/>
            <person name="Jeffries C.D."/>
            <person name="Munk C."/>
            <person name="Kiss H."/>
            <person name="Chain P."/>
            <person name="Han C."/>
            <person name="Brettin T."/>
            <person name="Detter J.C."/>
            <person name="Schuler E."/>
            <person name="Goker M."/>
            <person name="Rohde M."/>
            <person name="Bristow J."/>
            <person name="Eisen J.A."/>
            <person name="Markowitz V."/>
            <person name="Hugenholtz P."/>
            <person name="Kyrpides N.C."/>
            <person name="Klenk H.P."/>
        </authorList>
    </citation>
    <scope>NUCLEOTIDE SEQUENCE [LARGE SCALE GENOMIC DNA]</scope>
    <source>
        <strain evidence="16 17">DSM 5692</strain>
    </source>
</reference>
<dbReference type="PANTHER" id="PTHR42944">
    <property type="entry name" value="ADENINE DNA GLYCOSYLASE"/>
    <property type="match status" value="1"/>
</dbReference>
<dbReference type="SUPFAM" id="SSF48150">
    <property type="entry name" value="DNA-glycosylase"/>
    <property type="match status" value="1"/>
</dbReference>
<evidence type="ECO:0000259" key="15">
    <source>
        <dbReference type="PROSITE" id="PS51462"/>
    </source>
</evidence>
<dbReference type="Gene3D" id="1.10.1670.10">
    <property type="entry name" value="Helix-hairpin-Helix base-excision DNA repair enzymes (C-terminal)"/>
    <property type="match status" value="1"/>
</dbReference>
<keyword evidence="13" id="KW-0234">DNA repair</keyword>
<accession>C8X186</accession>
<dbReference type="eggNOG" id="COG1051">
    <property type="taxonomic scope" value="Bacteria"/>
</dbReference>
<evidence type="ECO:0000256" key="10">
    <source>
        <dbReference type="ARBA" id="ARBA00022801"/>
    </source>
</evidence>
<comment type="catalytic activity">
    <reaction evidence="1">
        <text>Hydrolyzes free adenine bases from 7,8-dihydro-8-oxoguanine:adenine mismatched double-stranded DNA, leaving an apurinic site.</text>
        <dbReference type="EC" id="3.2.2.31"/>
    </reaction>
</comment>
<evidence type="ECO:0000256" key="8">
    <source>
        <dbReference type="ARBA" id="ARBA00022723"/>
    </source>
</evidence>
<evidence type="ECO:0000256" key="7">
    <source>
        <dbReference type="ARBA" id="ARBA00022485"/>
    </source>
</evidence>
<dbReference type="GO" id="GO:0032357">
    <property type="term" value="F:oxidized purine DNA binding"/>
    <property type="evidence" value="ECO:0007669"/>
    <property type="project" value="TreeGrafter"/>
</dbReference>
<dbReference type="PANTHER" id="PTHR42944:SF1">
    <property type="entry name" value="ADENINE DNA GLYCOSYLASE"/>
    <property type="match status" value="1"/>
</dbReference>
<name>C8X186_DESRD</name>
<evidence type="ECO:0000256" key="3">
    <source>
        <dbReference type="ARBA" id="ARBA00002933"/>
    </source>
</evidence>
<keyword evidence="8" id="KW-0479">Metal-binding</keyword>
<dbReference type="InterPro" id="IPR004036">
    <property type="entry name" value="Endonuclease-III-like_CS2"/>
</dbReference>
<keyword evidence="17" id="KW-1185">Reference proteome</keyword>
<evidence type="ECO:0000256" key="9">
    <source>
        <dbReference type="ARBA" id="ARBA00022763"/>
    </source>
</evidence>
<dbReference type="Proteomes" id="UP000001052">
    <property type="component" value="Chromosome"/>
</dbReference>
<keyword evidence="14" id="KW-0326">Glycosidase</keyword>
<evidence type="ECO:0000256" key="5">
    <source>
        <dbReference type="ARBA" id="ARBA00012045"/>
    </source>
</evidence>
<dbReference type="InterPro" id="IPR000086">
    <property type="entry name" value="NUDIX_hydrolase_dom"/>
</dbReference>
<dbReference type="InterPro" id="IPR005760">
    <property type="entry name" value="A/G_AdeGlyc_MutY"/>
</dbReference>
<evidence type="ECO:0000256" key="13">
    <source>
        <dbReference type="ARBA" id="ARBA00023204"/>
    </source>
</evidence>
<dbReference type="Gene3D" id="3.90.79.10">
    <property type="entry name" value="Nucleoside Triphosphate Pyrophosphohydrolase"/>
    <property type="match status" value="1"/>
</dbReference>
<dbReference type="GO" id="GO:0034039">
    <property type="term" value="F:8-oxo-7,8-dihydroguanine DNA N-glycosylase activity"/>
    <property type="evidence" value="ECO:0007669"/>
    <property type="project" value="TreeGrafter"/>
</dbReference>
<dbReference type="NCBIfam" id="TIGR01084">
    <property type="entry name" value="mutY"/>
    <property type="match status" value="1"/>
</dbReference>
<evidence type="ECO:0000256" key="12">
    <source>
        <dbReference type="ARBA" id="ARBA00023014"/>
    </source>
</evidence>
<dbReference type="GO" id="GO:0006298">
    <property type="term" value="P:mismatch repair"/>
    <property type="evidence" value="ECO:0007669"/>
    <property type="project" value="TreeGrafter"/>
</dbReference>
<dbReference type="SUPFAM" id="SSF55811">
    <property type="entry name" value="Nudix"/>
    <property type="match status" value="1"/>
</dbReference>
<comment type="similarity">
    <text evidence="4">Belongs to the Nth/MutY family.</text>
</comment>
<dbReference type="PRINTS" id="PR00502">
    <property type="entry name" value="NUDIXFAMILY"/>
</dbReference>
<dbReference type="PROSITE" id="PS01155">
    <property type="entry name" value="ENDONUCLEASE_III_2"/>
    <property type="match status" value="1"/>
</dbReference>
<dbReference type="CDD" id="cd00056">
    <property type="entry name" value="ENDO3c"/>
    <property type="match status" value="1"/>
</dbReference>
<evidence type="ECO:0000256" key="2">
    <source>
        <dbReference type="ARBA" id="ARBA00001966"/>
    </source>
</evidence>
<dbReference type="Gene3D" id="1.10.340.30">
    <property type="entry name" value="Hypothetical protein, domain 2"/>
    <property type="match status" value="1"/>
</dbReference>
<keyword evidence="10" id="KW-0378">Hydrolase</keyword>
<dbReference type="FunFam" id="1.10.340.30:FF:000002">
    <property type="entry name" value="Adenine DNA glycosylase"/>
    <property type="match status" value="1"/>
</dbReference>
<dbReference type="InterPro" id="IPR011257">
    <property type="entry name" value="DNA_glycosylase"/>
</dbReference>
<dbReference type="InterPro" id="IPR029119">
    <property type="entry name" value="MutY_C"/>
</dbReference>
<evidence type="ECO:0000256" key="6">
    <source>
        <dbReference type="ARBA" id="ARBA00022023"/>
    </source>
</evidence>
<evidence type="ECO:0000313" key="16">
    <source>
        <dbReference type="EMBL" id="ACV68183.1"/>
    </source>
</evidence>
<comment type="cofactor">
    <cofactor evidence="2">
        <name>[4Fe-4S] cluster</name>
        <dbReference type="ChEBI" id="CHEBI:49883"/>
    </cofactor>
</comment>
<dbReference type="eggNOG" id="COG1194">
    <property type="taxonomic scope" value="Bacteria"/>
</dbReference>
<dbReference type="GO" id="GO:0000701">
    <property type="term" value="F:purine-specific mismatch base pair DNA N-glycosylase activity"/>
    <property type="evidence" value="ECO:0007669"/>
    <property type="project" value="UniProtKB-EC"/>
</dbReference>
<dbReference type="EMBL" id="CP001734">
    <property type="protein sequence ID" value="ACV68183.1"/>
    <property type="molecule type" value="Genomic_DNA"/>
</dbReference>
<organism evidence="16 17">
    <name type="scientific">Desulfohalobium retbaense (strain ATCC 49708 / DSM 5692 / JCM 16813 / HR100)</name>
    <dbReference type="NCBI Taxonomy" id="485915"/>
    <lineage>
        <taxon>Bacteria</taxon>
        <taxon>Pseudomonadati</taxon>
        <taxon>Thermodesulfobacteriota</taxon>
        <taxon>Desulfovibrionia</taxon>
        <taxon>Desulfovibrionales</taxon>
        <taxon>Desulfohalobiaceae</taxon>
        <taxon>Desulfohalobium</taxon>
    </lineage>
</organism>
<dbReference type="PROSITE" id="PS51462">
    <property type="entry name" value="NUDIX"/>
    <property type="match status" value="1"/>
</dbReference>
<sequence length="373" mass="42368">MPQLPDTSREFQDQLLEWFAAHQRDLPWRRTYAPYAVWISEIMLQQTQMDRAVGYFQRWMERFPDIASVAAASEDEILTYWEGLGYYSRARNIHKAAQTLVREHDGVFPRTRKALLALPGIGPYTAGAILSIGFGQDEPAVDANVERILARLTDIDTPVKTKPAQEAIHTAARDLLPPGRCREFNQALMELGALVCRARAPRCPNCPVAPFCEARRLGITDQRPVPGKRPVITPLEIVTGVLVHRGRLFIQKRRSDSVWANLWEFPGGRVEPEETPENAVVREFWEETEFAVKAADKITVIRHGYTTYKVTLHCFFCTLENSSNSLPEPVLHAAQEALWTPPDRLHEFAFPAAHRKLIDTIQRDLRLQTLLGG</sequence>
<dbReference type="InterPro" id="IPR003265">
    <property type="entry name" value="HhH-GPD_domain"/>
</dbReference>
<dbReference type="CDD" id="cd03425">
    <property type="entry name" value="NUDIX_MutT_NudA_like"/>
    <property type="match status" value="1"/>
</dbReference>
<dbReference type="SMART" id="SM00478">
    <property type="entry name" value="ENDO3c"/>
    <property type="match status" value="1"/>
</dbReference>
<dbReference type="Pfam" id="PF00633">
    <property type="entry name" value="HHH"/>
    <property type="match status" value="1"/>
</dbReference>
<reference evidence="17" key="1">
    <citation type="submission" date="2009-09" db="EMBL/GenBank/DDBJ databases">
        <title>The complete chromosome of Desulfohalobium retbaense DSM 5692.</title>
        <authorList>
            <consortium name="US DOE Joint Genome Institute (JGI-PGF)"/>
            <person name="Lucas S."/>
            <person name="Copeland A."/>
            <person name="Lapidus A."/>
            <person name="Glavina del Rio T."/>
            <person name="Dalin E."/>
            <person name="Tice H."/>
            <person name="Bruce D."/>
            <person name="Goodwin L."/>
            <person name="Pitluck S."/>
            <person name="Kyrpides N."/>
            <person name="Mavromatis K."/>
            <person name="Ivanova N."/>
            <person name="Mikhailova N."/>
            <person name="Munk A.C."/>
            <person name="Brettin T."/>
            <person name="Detter J.C."/>
            <person name="Han C."/>
            <person name="Tapia R."/>
            <person name="Larimer F."/>
            <person name="Land M."/>
            <person name="Hauser L."/>
            <person name="Markowitz V."/>
            <person name="Cheng J.-F."/>
            <person name="Hugenholtz P."/>
            <person name="Woyke T."/>
            <person name="Wu D."/>
            <person name="Spring S."/>
            <person name="Klenk H.-P."/>
            <person name="Eisen J.A."/>
        </authorList>
    </citation>
    <scope>NUCLEOTIDE SEQUENCE [LARGE SCALE GENOMIC DNA]</scope>
    <source>
        <strain evidence="17">DSM 5692</strain>
    </source>
</reference>
<dbReference type="GO" id="GO:0035485">
    <property type="term" value="F:adenine/guanine mispair binding"/>
    <property type="evidence" value="ECO:0007669"/>
    <property type="project" value="TreeGrafter"/>
</dbReference>
<protein>
    <recommendedName>
        <fullName evidence="6">Adenine DNA glycosylase</fullName>
        <ecNumber evidence="5">3.2.2.31</ecNumber>
    </recommendedName>
</protein>
<dbReference type="Pfam" id="PF14815">
    <property type="entry name" value="NUDIX_4"/>
    <property type="match status" value="1"/>
</dbReference>
<keyword evidence="7" id="KW-0004">4Fe-4S</keyword>
<evidence type="ECO:0000256" key="14">
    <source>
        <dbReference type="ARBA" id="ARBA00023295"/>
    </source>
</evidence>
<gene>
    <name evidence="16" type="ordered locus">Dret_0892</name>
</gene>
<keyword evidence="11" id="KW-0408">Iron</keyword>